<dbReference type="GeneID" id="103486281"/>
<dbReference type="RefSeq" id="XP_008442404.2">
    <property type="nucleotide sequence ID" value="XM_008444182.3"/>
</dbReference>
<dbReference type="Gene3D" id="3.40.50.300">
    <property type="entry name" value="P-loop containing nucleotide triphosphate hydrolases"/>
    <property type="match status" value="1"/>
</dbReference>
<dbReference type="GO" id="GO:0005525">
    <property type="term" value="F:GTP binding"/>
    <property type="evidence" value="ECO:0007669"/>
    <property type="project" value="UniProtKB-KW"/>
</dbReference>
<dbReference type="Proteomes" id="UP001652600">
    <property type="component" value="Chromosome 4"/>
</dbReference>
<keyword evidence="1" id="KW-0547">Nucleotide-binding</keyword>
<protein>
    <submittedName>
        <fullName evidence="6">Immune-associated nucleotide-binding protein 9-like</fullName>
    </submittedName>
</protein>
<proteinExistence type="predicted"/>
<dbReference type="InParanoid" id="A0A1S3B549"/>
<evidence type="ECO:0000256" key="3">
    <source>
        <dbReference type="SAM" id="Coils"/>
    </source>
</evidence>
<reference evidence="6" key="1">
    <citation type="submission" date="2025-08" db="UniProtKB">
        <authorList>
            <consortium name="RefSeq"/>
        </authorList>
    </citation>
    <scope>IDENTIFICATION</scope>
    <source>
        <tissue evidence="6">Stem</tissue>
    </source>
</reference>
<dbReference type="eggNOG" id="ENOG502R7PE">
    <property type="taxonomic scope" value="Eukaryota"/>
</dbReference>
<keyword evidence="2" id="KW-0342">GTP-binding</keyword>
<dbReference type="InterPro" id="IPR006703">
    <property type="entry name" value="G_AIG1"/>
</dbReference>
<dbReference type="InterPro" id="IPR027417">
    <property type="entry name" value="P-loop_NTPase"/>
</dbReference>
<dbReference type="AlphaFoldDB" id="A0A1S3B549"/>
<evidence type="ECO:0000313" key="6">
    <source>
        <dbReference type="RefSeq" id="XP_008442404.2"/>
    </source>
</evidence>
<dbReference type="SUPFAM" id="SSF52540">
    <property type="entry name" value="P-loop containing nucleoside triphosphate hydrolases"/>
    <property type="match status" value="1"/>
</dbReference>
<dbReference type="InterPro" id="IPR045058">
    <property type="entry name" value="GIMA/IAN/Toc"/>
</dbReference>
<dbReference type="PANTHER" id="PTHR10903">
    <property type="entry name" value="GTPASE, IMAP FAMILY MEMBER-RELATED"/>
    <property type="match status" value="1"/>
</dbReference>
<feature type="domain" description="AIG1-type G" evidence="4">
    <location>
        <begin position="4"/>
        <end position="217"/>
    </location>
</feature>
<dbReference type="Gramene" id="MELO3C009155.2.1">
    <property type="protein sequence ID" value="MELO3C009155.2.1"/>
    <property type="gene ID" value="MELO3C009155.2"/>
</dbReference>
<gene>
    <name evidence="6" type="primary">LOC103486281</name>
</gene>
<evidence type="ECO:0000313" key="5">
    <source>
        <dbReference type="Proteomes" id="UP001652600"/>
    </source>
</evidence>
<accession>A0A1S3B549</accession>
<dbReference type="KEGG" id="cmo:103486281"/>
<dbReference type="Pfam" id="PF04548">
    <property type="entry name" value="AIG1"/>
    <property type="match status" value="1"/>
</dbReference>
<keyword evidence="5" id="KW-1185">Reference proteome</keyword>
<organism evidence="5 6">
    <name type="scientific">Cucumis melo</name>
    <name type="common">Muskmelon</name>
    <dbReference type="NCBI Taxonomy" id="3656"/>
    <lineage>
        <taxon>Eukaryota</taxon>
        <taxon>Viridiplantae</taxon>
        <taxon>Streptophyta</taxon>
        <taxon>Embryophyta</taxon>
        <taxon>Tracheophyta</taxon>
        <taxon>Spermatophyta</taxon>
        <taxon>Magnoliopsida</taxon>
        <taxon>eudicotyledons</taxon>
        <taxon>Gunneridae</taxon>
        <taxon>Pentapetalae</taxon>
        <taxon>rosids</taxon>
        <taxon>fabids</taxon>
        <taxon>Cucurbitales</taxon>
        <taxon>Cucurbitaceae</taxon>
        <taxon>Benincaseae</taxon>
        <taxon>Cucumis</taxon>
    </lineage>
</organism>
<sequence>MTDVPSLTLVLMGRTGNGKSATGNSILGKKEFKSQKSSLGITRSSELRSCTRNNGQIINVIDTPGMFDLSRGTDYITREIVKCIDLASNTGIHAVLLVFSTKNRFSQEEAATVKTLQNLFGFKIMDYAIFIFTGGDEFEFDDDDDNIATFEDYLRDIPVPLKDILITCNNRCLLFDNKTRSETKKNEQVNNLLIMVNEVIAQNGGHPFTHTLFHSTKLEEKFNEVKNKLESVIAEEREARRKAEEKLQEMQKRFEDQIRDQNKLLVEVLRRPVEVKVVKECPIL</sequence>
<dbReference type="PROSITE" id="PS51720">
    <property type="entry name" value="G_AIG1"/>
    <property type="match status" value="1"/>
</dbReference>
<name>A0A1S3B549_CUCME</name>
<evidence type="ECO:0000256" key="2">
    <source>
        <dbReference type="ARBA" id="ARBA00023134"/>
    </source>
</evidence>
<dbReference type="PANTHER" id="PTHR10903:SF184">
    <property type="entry name" value="GTP-BINDING PROTEIN A"/>
    <property type="match status" value="1"/>
</dbReference>
<evidence type="ECO:0000256" key="1">
    <source>
        <dbReference type="ARBA" id="ARBA00022741"/>
    </source>
</evidence>
<keyword evidence="3" id="KW-0175">Coiled coil</keyword>
<evidence type="ECO:0000259" key="4">
    <source>
        <dbReference type="PROSITE" id="PS51720"/>
    </source>
</evidence>
<feature type="coiled-coil region" evidence="3">
    <location>
        <begin position="215"/>
        <end position="264"/>
    </location>
</feature>